<keyword evidence="2" id="KW-0812">Transmembrane</keyword>
<feature type="compositionally biased region" description="Basic and acidic residues" evidence="1">
    <location>
        <begin position="438"/>
        <end position="452"/>
    </location>
</feature>
<dbReference type="EMBL" id="JAEFCI010001767">
    <property type="protein sequence ID" value="KAG5462693.1"/>
    <property type="molecule type" value="Genomic_DNA"/>
</dbReference>
<comment type="caution">
    <text evidence="4">The sequence shown here is derived from an EMBL/GenBank/DDBJ whole genome shotgun (WGS) entry which is preliminary data.</text>
</comment>
<feature type="transmembrane region" description="Helical" evidence="2">
    <location>
        <begin position="187"/>
        <end position="208"/>
    </location>
</feature>
<accession>A0A8H8A120</accession>
<feature type="chain" id="PRO_5034047774" evidence="3">
    <location>
        <begin position="22"/>
        <end position="575"/>
    </location>
</feature>
<evidence type="ECO:0000313" key="5">
    <source>
        <dbReference type="Proteomes" id="UP000673691"/>
    </source>
</evidence>
<feature type="region of interest" description="Disordered" evidence="1">
    <location>
        <begin position="74"/>
        <end position="182"/>
    </location>
</feature>
<gene>
    <name evidence="4" type="ORF">BJ554DRAFT_4025</name>
</gene>
<feature type="compositionally biased region" description="Low complexity" evidence="1">
    <location>
        <begin position="399"/>
        <end position="411"/>
    </location>
</feature>
<feature type="compositionally biased region" description="Pro residues" evidence="1">
    <location>
        <begin position="89"/>
        <end position="123"/>
    </location>
</feature>
<proteinExistence type="predicted"/>
<dbReference type="PRINTS" id="PR01217">
    <property type="entry name" value="PRICHEXTENSN"/>
</dbReference>
<feature type="signal peptide" evidence="3">
    <location>
        <begin position="1"/>
        <end position="21"/>
    </location>
</feature>
<evidence type="ECO:0000256" key="1">
    <source>
        <dbReference type="SAM" id="MobiDB-lite"/>
    </source>
</evidence>
<evidence type="ECO:0000313" key="4">
    <source>
        <dbReference type="EMBL" id="KAG5462693.1"/>
    </source>
</evidence>
<protein>
    <submittedName>
        <fullName evidence="4">Uncharacterized protein</fullName>
    </submittedName>
</protein>
<keyword evidence="5" id="KW-1185">Reference proteome</keyword>
<name>A0A8H8A120_9FUNG</name>
<keyword evidence="2" id="KW-0472">Membrane</keyword>
<feature type="compositionally biased region" description="Pro residues" evidence="1">
    <location>
        <begin position="133"/>
        <end position="144"/>
    </location>
</feature>
<feature type="region of interest" description="Disordered" evidence="1">
    <location>
        <begin position="320"/>
        <end position="343"/>
    </location>
</feature>
<feature type="compositionally biased region" description="Low complexity" evidence="1">
    <location>
        <begin position="172"/>
        <end position="181"/>
    </location>
</feature>
<dbReference type="AlphaFoldDB" id="A0A8H8A120"/>
<feature type="compositionally biased region" description="Low complexity" evidence="1">
    <location>
        <begin position="152"/>
        <end position="164"/>
    </location>
</feature>
<keyword evidence="2" id="KW-1133">Transmembrane helix</keyword>
<organism evidence="4 5">
    <name type="scientific">Olpidium bornovanus</name>
    <dbReference type="NCBI Taxonomy" id="278681"/>
    <lineage>
        <taxon>Eukaryota</taxon>
        <taxon>Fungi</taxon>
        <taxon>Fungi incertae sedis</taxon>
        <taxon>Olpidiomycota</taxon>
        <taxon>Olpidiomycotina</taxon>
        <taxon>Olpidiomycetes</taxon>
        <taxon>Olpidiales</taxon>
        <taxon>Olpidiaceae</taxon>
        <taxon>Olpidium</taxon>
    </lineage>
</organism>
<feature type="region of interest" description="Disordered" evidence="1">
    <location>
        <begin position="391"/>
        <end position="455"/>
    </location>
</feature>
<feature type="compositionally biased region" description="Low complexity" evidence="1">
    <location>
        <begin position="329"/>
        <end position="338"/>
    </location>
</feature>
<dbReference type="Proteomes" id="UP000673691">
    <property type="component" value="Unassembled WGS sequence"/>
</dbReference>
<reference evidence="4 5" key="1">
    <citation type="journal article" name="Sci. Rep.">
        <title>Genome-scale phylogenetic analyses confirm Olpidium as the closest living zoosporic fungus to the non-flagellated, terrestrial fungi.</title>
        <authorList>
            <person name="Chang Y."/>
            <person name="Rochon D."/>
            <person name="Sekimoto S."/>
            <person name="Wang Y."/>
            <person name="Chovatia M."/>
            <person name="Sandor L."/>
            <person name="Salamov A."/>
            <person name="Grigoriev I.V."/>
            <person name="Stajich J.E."/>
            <person name="Spatafora J.W."/>
        </authorList>
    </citation>
    <scope>NUCLEOTIDE SEQUENCE [LARGE SCALE GENOMIC DNA]</scope>
    <source>
        <strain evidence="4">S191</strain>
    </source>
</reference>
<keyword evidence="3" id="KW-0732">Signal</keyword>
<sequence>MRGQLVVVLLGAVVAVNGVGGVPAPAAAAERLAAQPFASGAAARLPSPLAPAMSRRGLLPFLSKDKIELALPAASGTAPPEEPKNAPAPAAPPPPLPTPQTPPPPPPPPSPSPSPSNPQPSPTVPAGSTPSADAPPPKTSPAPTNPKDDAASSDSPASPAPGTAAVGGAGAPPGSTPAKSGMSSSTIYGVVLGGVAALVVLLAFVHRWKSARERHMRTAALPPVPYKPSPEFRLKPKDEQAEKVVGSTLPRAHNAATARVVAFAPVPASASRASYAAAPFAYGDSPPSSPFRPRPGVAPAALAVRNEADQVQFRGEGDAPADYLLDRGAAPPSSSPPANRLVSPREYAGGAAAPRGVGDAYGGLYAPQRATARLTAARCWARAVTDIRRQGPGLTSERAAAPGPSFPPSSFLIARKGRAPRDRDRGRRNGQSCAPARNGERERAPRRADSTRPRRQCIASHAHYVGHAGPYLSPLGHRGPVGTEANLFSGNAPNREQHPNPTVQQIAGDAGSLHHASVNKLNRSITGISGRGFLPTLRKKCGSPYPPRLTASVTRGCCRCLNSCAGEIGRDEEWV</sequence>
<evidence type="ECO:0000256" key="2">
    <source>
        <dbReference type="SAM" id="Phobius"/>
    </source>
</evidence>
<evidence type="ECO:0000256" key="3">
    <source>
        <dbReference type="SAM" id="SignalP"/>
    </source>
</evidence>